<dbReference type="EMBL" id="JBHMCA010000023">
    <property type="protein sequence ID" value="MFB9443835.1"/>
    <property type="molecule type" value="Genomic_DNA"/>
</dbReference>
<dbReference type="RefSeq" id="WP_380028065.1">
    <property type="nucleotide sequence ID" value="NZ_JBHMCA010000023.1"/>
</dbReference>
<protein>
    <submittedName>
        <fullName evidence="2">Uncharacterized protein</fullName>
    </submittedName>
</protein>
<proteinExistence type="predicted"/>
<accession>A0ABV5M4Q9</accession>
<dbReference type="Proteomes" id="UP001589608">
    <property type="component" value="Unassembled WGS sequence"/>
</dbReference>
<keyword evidence="3" id="KW-1185">Reference proteome</keyword>
<gene>
    <name evidence="2" type="ORF">ACFFTR_12150</name>
</gene>
<evidence type="ECO:0000313" key="3">
    <source>
        <dbReference type="Proteomes" id="UP001589608"/>
    </source>
</evidence>
<evidence type="ECO:0000313" key="2">
    <source>
        <dbReference type="EMBL" id="MFB9443835.1"/>
    </source>
</evidence>
<comment type="caution">
    <text evidence="2">The sequence shown here is derived from an EMBL/GenBank/DDBJ whole genome shotgun (WGS) entry which is preliminary data.</text>
</comment>
<feature type="compositionally biased region" description="Basic and acidic residues" evidence="1">
    <location>
        <begin position="119"/>
        <end position="133"/>
    </location>
</feature>
<feature type="compositionally biased region" description="Acidic residues" evidence="1">
    <location>
        <begin position="134"/>
        <end position="143"/>
    </location>
</feature>
<name>A0ABV5M4Q9_9ACTN</name>
<reference evidence="2 3" key="1">
    <citation type="submission" date="2024-09" db="EMBL/GenBank/DDBJ databases">
        <authorList>
            <person name="Sun Q."/>
            <person name="Mori K."/>
        </authorList>
    </citation>
    <scope>NUCLEOTIDE SEQUENCE [LARGE SCALE GENOMIC DNA]</scope>
    <source>
        <strain evidence="2 3">JCM 3307</strain>
    </source>
</reference>
<feature type="region of interest" description="Disordered" evidence="1">
    <location>
        <begin position="119"/>
        <end position="143"/>
    </location>
</feature>
<evidence type="ECO:0000256" key="1">
    <source>
        <dbReference type="SAM" id="MobiDB-lite"/>
    </source>
</evidence>
<organism evidence="2 3">
    <name type="scientific">Dactylosporangium vinaceum</name>
    <dbReference type="NCBI Taxonomy" id="53362"/>
    <lineage>
        <taxon>Bacteria</taxon>
        <taxon>Bacillati</taxon>
        <taxon>Actinomycetota</taxon>
        <taxon>Actinomycetes</taxon>
        <taxon>Micromonosporales</taxon>
        <taxon>Micromonosporaceae</taxon>
        <taxon>Dactylosporangium</taxon>
    </lineage>
</organism>
<sequence>MVPLPGDRREPHPQVGVDALDLRRVVPVDLVPADRALRPDGLHRGVEVDLQLTEADRGLANIGSLVGPNPFSFDPDQTLRVPVGHPFLPLYLRHVQFVGIAIPARLSLQALGFDTGGHDLGHEARQSDERVDDPGEIGDGLGE</sequence>